<evidence type="ECO:0000256" key="7">
    <source>
        <dbReference type="ARBA" id="ARBA00023054"/>
    </source>
</evidence>
<evidence type="ECO:0000256" key="4">
    <source>
        <dbReference type="ARBA" id="ARBA00014130"/>
    </source>
</evidence>
<keyword evidence="5" id="KW-0963">Cytoplasm</keyword>
<feature type="coiled-coil region" evidence="8">
    <location>
        <begin position="68"/>
        <end position="95"/>
    </location>
</feature>
<proteinExistence type="inferred from homology"/>
<sequence>MTTQKPISEQQMSQMQIKSKNSGVISNYNESPLLRDDKDDEISRSALAVFRAKEEEIEKRKMEVRDKVHAHLGRAEEATKRLAEIREELEALTDPMRKEVSMVLVRRRRENTKKPLKLFNDKSKEKAQLVSKLVELVGESEKLRMKKLEELSRNIETLP</sequence>
<evidence type="ECO:0000256" key="5">
    <source>
        <dbReference type="ARBA" id="ARBA00022490"/>
    </source>
</evidence>
<evidence type="ECO:0000256" key="1">
    <source>
        <dbReference type="ARBA" id="ARBA00004496"/>
    </source>
</evidence>
<protein>
    <recommendedName>
        <fullName evidence="4">RAB6-interacting golgin</fullName>
    </recommendedName>
</protein>
<comment type="subcellular location">
    <subcellularLocation>
        <location evidence="1">Cytoplasm</location>
    </subcellularLocation>
    <subcellularLocation>
        <location evidence="2">Golgi apparatus</location>
    </subcellularLocation>
</comment>
<comment type="similarity">
    <text evidence="3">Belongs to the GORAB family.</text>
</comment>
<keyword evidence="11" id="KW-1185">Reference proteome</keyword>
<evidence type="ECO:0000256" key="8">
    <source>
        <dbReference type="SAM" id="Coils"/>
    </source>
</evidence>
<evidence type="ECO:0000256" key="2">
    <source>
        <dbReference type="ARBA" id="ARBA00004555"/>
    </source>
</evidence>
<keyword evidence="7 8" id="KW-0175">Coiled coil</keyword>
<evidence type="ECO:0000256" key="3">
    <source>
        <dbReference type="ARBA" id="ARBA00005599"/>
    </source>
</evidence>
<gene>
    <name evidence="10" type="ORF">OIU84_009513</name>
</gene>
<dbReference type="PANTHER" id="PTHR21470:SF2">
    <property type="entry name" value="RAB6-INTERACTING GOLGIN"/>
    <property type="match status" value="1"/>
</dbReference>
<comment type="caution">
    <text evidence="10">The sequence shown here is derived from an EMBL/GenBank/DDBJ whole genome shotgun (WGS) entry which is preliminary data.</text>
</comment>
<dbReference type="GO" id="GO:0005794">
    <property type="term" value="C:Golgi apparatus"/>
    <property type="evidence" value="ECO:0007669"/>
    <property type="project" value="UniProtKB-SubCell"/>
</dbReference>
<dbReference type="EMBL" id="JAPFFJ010000015">
    <property type="protein sequence ID" value="KAJ6410031.1"/>
    <property type="molecule type" value="Genomic_DNA"/>
</dbReference>
<organism evidence="10 11">
    <name type="scientific">Salix udensis</name>
    <dbReference type="NCBI Taxonomy" id="889485"/>
    <lineage>
        <taxon>Eukaryota</taxon>
        <taxon>Viridiplantae</taxon>
        <taxon>Streptophyta</taxon>
        <taxon>Embryophyta</taxon>
        <taxon>Tracheophyta</taxon>
        <taxon>Spermatophyta</taxon>
        <taxon>Magnoliopsida</taxon>
        <taxon>eudicotyledons</taxon>
        <taxon>Gunneridae</taxon>
        <taxon>Pentapetalae</taxon>
        <taxon>rosids</taxon>
        <taxon>fabids</taxon>
        <taxon>Malpighiales</taxon>
        <taxon>Salicaceae</taxon>
        <taxon>Saliceae</taxon>
        <taxon>Salix</taxon>
    </lineage>
</organism>
<evidence type="ECO:0000256" key="6">
    <source>
        <dbReference type="ARBA" id="ARBA00023034"/>
    </source>
</evidence>
<accession>A0AAD6JRK3</accession>
<feature type="compositionally biased region" description="Polar residues" evidence="9">
    <location>
        <begin position="1"/>
        <end position="30"/>
    </location>
</feature>
<dbReference type="Proteomes" id="UP001162972">
    <property type="component" value="Chromosome 9"/>
</dbReference>
<dbReference type="PANTHER" id="PTHR21470">
    <property type="entry name" value="RAB6-INTERACTING PROTEIN GORAB"/>
    <property type="match status" value="1"/>
</dbReference>
<feature type="region of interest" description="Disordered" evidence="9">
    <location>
        <begin position="1"/>
        <end position="37"/>
    </location>
</feature>
<evidence type="ECO:0000256" key="9">
    <source>
        <dbReference type="SAM" id="MobiDB-lite"/>
    </source>
</evidence>
<dbReference type="Pfam" id="PF04949">
    <property type="entry name" value="Transcrip_act"/>
    <property type="match status" value="1"/>
</dbReference>
<name>A0AAD6JRK3_9ROSI</name>
<dbReference type="InterPro" id="IPR007033">
    <property type="entry name" value="GORAB"/>
</dbReference>
<reference evidence="10 11" key="1">
    <citation type="journal article" date="2023" name="Int. J. Mol. Sci.">
        <title>De Novo Assembly and Annotation of 11 Diverse Shrub Willow (Salix) Genomes Reveals Novel Gene Organization in Sex-Linked Regions.</title>
        <authorList>
            <person name="Hyden B."/>
            <person name="Feng K."/>
            <person name="Yates T.B."/>
            <person name="Jawdy S."/>
            <person name="Cereghino C."/>
            <person name="Smart L.B."/>
            <person name="Muchero W."/>
        </authorList>
    </citation>
    <scope>NUCLEOTIDE SEQUENCE [LARGE SCALE GENOMIC DNA]</scope>
    <source>
        <tissue evidence="10">Shoot tip</tissue>
    </source>
</reference>
<evidence type="ECO:0000313" key="10">
    <source>
        <dbReference type="EMBL" id="KAJ6410031.1"/>
    </source>
</evidence>
<dbReference type="AlphaFoldDB" id="A0AAD6JRK3"/>
<keyword evidence="6" id="KW-0333">Golgi apparatus</keyword>
<evidence type="ECO:0000313" key="11">
    <source>
        <dbReference type="Proteomes" id="UP001162972"/>
    </source>
</evidence>